<reference evidence="1 2" key="1">
    <citation type="journal article" date="2019" name="Commun. Biol.">
        <title>The bagworm genome reveals a unique fibroin gene that provides high tensile strength.</title>
        <authorList>
            <person name="Kono N."/>
            <person name="Nakamura H."/>
            <person name="Ohtoshi R."/>
            <person name="Tomita M."/>
            <person name="Numata K."/>
            <person name="Arakawa K."/>
        </authorList>
    </citation>
    <scope>NUCLEOTIDE SEQUENCE [LARGE SCALE GENOMIC DNA]</scope>
</reference>
<gene>
    <name evidence="1" type="ORF">EVAR_33268_1</name>
</gene>
<proteinExistence type="predicted"/>
<evidence type="ECO:0000313" key="2">
    <source>
        <dbReference type="Proteomes" id="UP000299102"/>
    </source>
</evidence>
<sequence length="142" mass="16130">MDRPTKRIYRAIVCDEKVGKYRPIKSYADHIGGVLKKGQIRSINNRRARMKRLVDVSEARQICKGRAVWKSVVSAYPTKIGVLESIILERPEPTALVFKPPIRLFAIASDSANRVQLWNDLASAVFSLNYDKGIFKIEPTPF</sequence>
<evidence type="ECO:0000313" key="1">
    <source>
        <dbReference type="EMBL" id="GBP56636.1"/>
    </source>
</evidence>
<comment type="caution">
    <text evidence="1">The sequence shown here is derived from an EMBL/GenBank/DDBJ whole genome shotgun (WGS) entry which is preliminary data.</text>
</comment>
<accession>A0A4C1WYK2</accession>
<dbReference type="EMBL" id="BGZK01000697">
    <property type="protein sequence ID" value="GBP56636.1"/>
    <property type="molecule type" value="Genomic_DNA"/>
</dbReference>
<dbReference type="OrthoDB" id="425681at2759"/>
<organism evidence="1 2">
    <name type="scientific">Eumeta variegata</name>
    <name type="common">Bagworm moth</name>
    <name type="synonym">Eumeta japonica</name>
    <dbReference type="NCBI Taxonomy" id="151549"/>
    <lineage>
        <taxon>Eukaryota</taxon>
        <taxon>Metazoa</taxon>
        <taxon>Ecdysozoa</taxon>
        <taxon>Arthropoda</taxon>
        <taxon>Hexapoda</taxon>
        <taxon>Insecta</taxon>
        <taxon>Pterygota</taxon>
        <taxon>Neoptera</taxon>
        <taxon>Endopterygota</taxon>
        <taxon>Lepidoptera</taxon>
        <taxon>Glossata</taxon>
        <taxon>Ditrysia</taxon>
        <taxon>Tineoidea</taxon>
        <taxon>Psychidae</taxon>
        <taxon>Oiketicinae</taxon>
        <taxon>Eumeta</taxon>
    </lineage>
</organism>
<name>A0A4C1WYK2_EUMVA</name>
<dbReference type="AlphaFoldDB" id="A0A4C1WYK2"/>
<keyword evidence="2" id="KW-1185">Reference proteome</keyword>
<dbReference type="Proteomes" id="UP000299102">
    <property type="component" value="Unassembled WGS sequence"/>
</dbReference>
<protein>
    <submittedName>
        <fullName evidence="1">Uncharacterized protein</fullName>
    </submittedName>
</protein>